<name>A0A644Z7Q4_9ZZZZ</name>
<proteinExistence type="predicted"/>
<reference evidence="1" key="1">
    <citation type="submission" date="2019-08" db="EMBL/GenBank/DDBJ databases">
        <authorList>
            <person name="Kucharzyk K."/>
            <person name="Murdoch R.W."/>
            <person name="Higgins S."/>
            <person name="Loffler F."/>
        </authorList>
    </citation>
    <scope>NUCLEOTIDE SEQUENCE</scope>
</reference>
<accession>A0A644Z7Q4</accession>
<dbReference type="AlphaFoldDB" id="A0A644Z7Q4"/>
<sequence length="63" mass="7304">MERLKESKQPEEIKKEKVEKINIHILATIENTLEAIGESYKYGKITLVDYNEMLSEIQNLPLG</sequence>
<organism evidence="1">
    <name type="scientific">bioreactor metagenome</name>
    <dbReference type="NCBI Taxonomy" id="1076179"/>
    <lineage>
        <taxon>unclassified sequences</taxon>
        <taxon>metagenomes</taxon>
        <taxon>ecological metagenomes</taxon>
    </lineage>
</organism>
<protein>
    <submittedName>
        <fullName evidence="1">Uncharacterized protein</fullName>
    </submittedName>
</protein>
<dbReference type="EMBL" id="VSSQ01007680">
    <property type="protein sequence ID" value="MPM36657.1"/>
    <property type="molecule type" value="Genomic_DNA"/>
</dbReference>
<comment type="caution">
    <text evidence="1">The sequence shown here is derived from an EMBL/GenBank/DDBJ whole genome shotgun (WGS) entry which is preliminary data.</text>
</comment>
<gene>
    <name evidence="1" type="ORF">SDC9_83256</name>
</gene>
<evidence type="ECO:0000313" key="1">
    <source>
        <dbReference type="EMBL" id="MPM36657.1"/>
    </source>
</evidence>